<sequence length="77" mass="8521">MILNSVQRSNRGEKRMRRLSRFHVGEVGWRVGGVVVVVVAAMVMVLVVVVVLVVEIGRDTEAHTPSPFGSKPSLRRL</sequence>
<organism evidence="2 3">
    <name type="scientific">Portunus trituberculatus</name>
    <name type="common">Swimming crab</name>
    <name type="synonym">Neptunus trituberculatus</name>
    <dbReference type="NCBI Taxonomy" id="210409"/>
    <lineage>
        <taxon>Eukaryota</taxon>
        <taxon>Metazoa</taxon>
        <taxon>Ecdysozoa</taxon>
        <taxon>Arthropoda</taxon>
        <taxon>Crustacea</taxon>
        <taxon>Multicrustacea</taxon>
        <taxon>Malacostraca</taxon>
        <taxon>Eumalacostraca</taxon>
        <taxon>Eucarida</taxon>
        <taxon>Decapoda</taxon>
        <taxon>Pleocyemata</taxon>
        <taxon>Brachyura</taxon>
        <taxon>Eubrachyura</taxon>
        <taxon>Portunoidea</taxon>
        <taxon>Portunidae</taxon>
        <taxon>Portuninae</taxon>
        <taxon>Portunus</taxon>
    </lineage>
</organism>
<comment type="caution">
    <text evidence="2">The sequence shown here is derived from an EMBL/GenBank/DDBJ whole genome shotgun (WGS) entry which is preliminary data.</text>
</comment>
<proteinExistence type="predicted"/>
<keyword evidence="3" id="KW-1185">Reference proteome</keyword>
<reference evidence="2 3" key="1">
    <citation type="submission" date="2019-05" db="EMBL/GenBank/DDBJ databases">
        <title>Another draft genome of Portunus trituberculatus and its Hox gene families provides insights of decapod evolution.</title>
        <authorList>
            <person name="Jeong J.-H."/>
            <person name="Song I."/>
            <person name="Kim S."/>
            <person name="Choi T."/>
            <person name="Kim D."/>
            <person name="Ryu S."/>
            <person name="Kim W."/>
        </authorList>
    </citation>
    <scope>NUCLEOTIDE SEQUENCE [LARGE SCALE GENOMIC DNA]</scope>
    <source>
        <tissue evidence="2">Muscle</tissue>
    </source>
</reference>
<evidence type="ECO:0000256" key="1">
    <source>
        <dbReference type="SAM" id="Phobius"/>
    </source>
</evidence>
<protein>
    <submittedName>
        <fullName evidence="2">Uncharacterized protein</fullName>
    </submittedName>
</protein>
<dbReference type="AlphaFoldDB" id="A0A5B7K060"/>
<evidence type="ECO:0000313" key="3">
    <source>
        <dbReference type="Proteomes" id="UP000324222"/>
    </source>
</evidence>
<dbReference type="Proteomes" id="UP000324222">
    <property type="component" value="Unassembled WGS sequence"/>
</dbReference>
<feature type="transmembrane region" description="Helical" evidence="1">
    <location>
        <begin position="27"/>
        <end position="54"/>
    </location>
</feature>
<evidence type="ECO:0000313" key="2">
    <source>
        <dbReference type="EMBL" id="MPD01793.1"/>
    </source>
</evidence>
<keyword evidence="1" id="KW-0472">Membrane</keyword>
<keyword evidence="1" id="KW-1133">Transmembrane helix</keyword>
<name>A0A5B7K060_PORTR</name>
<keyword evidence="1" id="KW-0812">Transmembrane</keyword>
<accession>A0A5B7K060</accession>
<gene>
    <name evidence="2" type="ORF">E2C01_097338</name>
</gene>
<dbReference type="EMBL" id="VSRR010128628">
    <property type="protein sequence ID" value="MPD01793.1"/>
    <property type="molecule type" value="Genomic_DNA"/>
</dbReference>